<evidence type="ECO:0000256" key="1">
    <source>
        <dbReference type="SAM" id="MobiDB-lite"/>
    </source>
</evidence>
<dbReference type="Proteomes" id="UP000582646">
    <property type="component" value="Unassembled WGS sequence"/>
</dbReference>
<gene>
    <name evidence="2" type="ORF">HF999_18665</name>
</gene>
<proteinExistence type="predicted"/>
<dbReference type="RefSeq" id="WP_168547337.1">
    <property type="nucleotide sequence ID" value="NZ_BAAAKS010000063.1"/>
</dbReference>
<protein>
    <submittedName>
        <fullName evidence="2">Type VII secretion-associated protein</fullName>
    </submittedName>
</protein>
<accession>A0A846X417</accession>
<name>A0A846X417_9ACTN</name>
<evidence type="ECO:0000313" key="2">
    <source>
        <dbReference type="EMBL" id="NKY20387.1"/>
    </source>
</evidence>
<feature type="region of interest" description="Disordered" evidence="1">
    <location>
        <begin position="203"/>
        <end position="224"/>
    </location>
</feature>
<keyword evidence="3" id="KW-1185">Reference proteome</keyword>
<sequence>MIGLGDPKRSFIDCAGDEWYVRGPDGAVHALAAPAATGEFTAPAEATRRWAQWLADAASGSAPSRRWTVLAPSVFGAPRRSLVAAAAGSLGVAAEVLPRAEALVRASGLLDCRRALILECRGPVAQAHVLESTDGAWRPVAASSHPDPVRAVRAVLDDRVDQALVDGPPEVYEAVRAALAAQKLWRVVRTDPAEVLETLAASGPAPTPAHIGHEPPRSSVSVTEEPRHRVWPLVAAGTGTVGMIAVGAVACLPGTPPSAPERPVPPAETFVRVAFDGAVVDLPQGWALTEPAPGRRLAQADDGRRVTVVRTRLRAPSDAAAVAADLEAALARRGDRRITDLNPAARVAGREVIGYREQLDAERFVDWYVVVAGAAQLSVGCEAGRTAAPLAGACERAVGTVREE</sequence>
<reference evidence="2 3" key="1">
    <citation type="submission" date="2020-04" db="EMBL/GenBank/DDBJ databases">
        <title>MicrobeNet Type strains.</title>
        <authorList>
            <person name="Nicholson A.C."/>
        </authorList>
    </citation>
    <scope>NUCLEOTIDE SEQUENCE [LARGE SCALE GENOMIC DNA]</scope>
    <source>
        <strain evidence="2 3">DSM 44113</strain>
    </source>
</reference>
<comment type="caution">
    <text evidence="2">The sequence shown here is derived from an EMBL/GenBank/DDBJ whole genome shotgun (WGS) entry which is preliminary data.</text>
</comment>
<dbReference type="NCBIfam" id="TIGR03931">
    <property type="entry name" value="T7SS_Rv3446c"/>
    <property type="match status" value="1"/>
</dbReference>
<dbReference type="AlphaFoldDB" id="A0A846X417"/>
<dbReference type="EMBL" id="JAAXOQ010000031">
    <property type="protein sequence ID" value="NKY20387.1"/>
    <property type="molecule type" value="Genomic_DNA"/>
</dbReference>
<dbReference type="InterPro" id="IPR023840">
    <property type="entry name" value="T7SS_Rv3446c"/>
</dbReference>
<evidence type="ECO:0000313" key="3">
    <source>
        <dbReference type="Proteomes" id="UP000582646"/>
    </source>
</evidence>
<organism evidence="2 3">
    <name type="scientific">Tsukamurella spumae</name>
    <dbReference type="NCBI Taxonomy" id="44753"/>
    <lineage>
        <taxon>Bacteria</taxon>
        <taxon>Bacillati</taxon>
        <taxon>Actinomycetota</taxon>
        <taxon>Actinomycetes</taxon>
        <taxon>Mycobacteriales</taxon>
        <taxon>Tsukamurellaceae</taxon>
        <taxon>Tsukamurella</taxon>
    </lineage>
</organism>